<dbReference type="Proteomes" id="UP001634394">
    <property type="component" value="Unassembled WGS sequence"/>
</dbReference>
<keyword evidence="2" id="KW-1185">Reference proteome</keyword>
<dbReference type="AlphaFoldDB" id="A0ABD3W6N4"/>
<reference evidence="1 2" key="1">
    <citation type="submission" date="2024-11" db="EMBL/GenBank/DDBJ databases">
        <title>Chromosome-level genome assembly of the freshwater bivalve Anodonta woodiana.</title>
        <authorList>
            <person name="Chen X."/>
        </authorList>
    </citation>
    <scope>NUCLEOTIDE SEQUENCE [LARGE SCALE GENOMIC DNA]</scope>
    <source>
        <strain evidence="1">MN2024</strain>
        <tissue evidence="1">Gills</tissue>
    </source>
</reference>
<organism evidence="1 2">
    <name type="scientific">Sinanodonta woodiana</name>
    <name type="common">Chinese pond mussel</name>
    <name type="synonym">Anodonta woodiana</name>
    <dbReference type="NCBI Taxonomy" id="1069815"/>
    <lineage>
        <taxon>Eukaryota</taxon>
        <taxon>Metazoa</taxon>
        <taxon>Spiralia</taxon>
        <taxon>Lophotrochozoa</taxon>
        <taxon>Mollusca</taxon>
        <taxon>Bivalvia</taxon>
        <taxon>Autobranchia</taxon>
        <taxon>Heteroconchia</taxon>
        <taxon>Palaeoheterodonta</taxon>
        <taxon>Unionida</taxon>
        <taxon>Unionoidea</taxon>
        <taxon>Unionidae</taxon>
        <taxon>Unioninae</taxon>
        <taxon>Sinanodonta</taxon>
    </lineage>
</organism>
<accession>A0ABD3W6N4</accession>
<sequence>LLCGHAEFLCSCYHVYILLLGGIWTTYAEIPLVEKIPHSNAAYSVLCLLSAYKYKSGDGV</sequence>
<name>A0ABD3W6N4_SINWO</name>
<proteinExistence type="predicted"/>
<evidence type="ECO:0000313" key="1">
    <source>
        <dbReference type="EMBL" id="KAL3869190.1"/>
    </source>
</evidence>
<feature type="non-terminal residue" evidence="1">
    <location>
        <position position="1"/>
    </location>
</feature>
<dbReference type="EMBL" id="JBJQND010000008">
    <property type="protein sequence ID" value="KAL3869190.1"/>
    <property type="molecule type" value="Genomic_DNA"/>
</dbReference>
<comment type="caution">
    <text evidence="1">The sequence shown here is derived from an EMBL/GenBank/DDBJ whole genome shotgun (WGS) entry which is preliminary data.</text>
</comment>
<protein>
    <submittedName>
        <fullName evidence="1">Uncharacterized protein</fullName>
    </submittedName>
</protein>
<gene>
    <name evidence="1" type="ORF">ACJMK2_041901</name>
</gene>
<evidence type="ECO:0000313" key="2">
    <source>
        <dbReference type="Proteomes" id="UP001634394"/>
    </source>
</evidence>